<dbReference type="RefSeq" id="WP_131003551.1">
    <property type="nucleotide sequence ID" value="NZ_JBHSZR010000007.1"/>
</dbReference>
<comment type="caution">
    <text evidence="1">The sequence shown here is derived from an EMBL/GenBank/DDBJ whole genome shotgun (WGS) entry which is preliminary data.</text>
</comment>
<evidence type="ECO:0000313" key="1">
    <source>
        <dbReference type="EMBL" id="TBN53495.1"/>
    </source>
</evidence>
<accession>A0A4Q9GKC8</accession>
<dbReference type="EMBL" id="SIUB01000004">
    <property type="protein sequence ID" value="TBN53495.1"/>
    <property type="molecule type" value="Genomic_DNA"/>
</dbReference>
<reference evidence="1 2" key="1">
    <citation type="submission" date="2019-02" db="EMBL/GenBank/DDBJ databases">
        <title>Hansschlegelia quercus sp. nov., a novel methylotrophic bacterium from buds of oak (Quercus robur L.).</title>
        <authorList>
            <person name="Agafonova N.V."/>
            <person name="Kaparullina E.N."/>
            <person name="Grouzdev D.S."/>
            <person name="Doronina N.V."/>
        </authorList>
    </citation>
    <scope>NUCLEOTIDE SEQUENCE [LARGE SCALE GENOMIC DNA]</scope>
    <source>
        <strain evidence="1 2">Dub</strain>
    </source>
</reference>
<protein>
    <submittedName>
        <fullName evidence="1">Uncharacterized protein</fullName>
    </submittedName>
</protein>
<gene>
    <name evidence="1" type="ORF">EYR15_10840</name>
</gene>
<evidence type="ECO:0000313" key="2">
    <source>
        <dbReference type="Proteomes" id="UP000291613"/>
    </source>
</evidence>
<organism evidence="1 2">
    <name type="scientific">Hansschlegelia quercus</name>
    <dbReference type="NCBI Taxonomy" id="2528245"/>
    <lineage>
        <taxon>Bacteria</taxon>
        <taxon>Pseudomonadati</taxon>
        <taxon>Pseudomonadota</taxon>
        <taxon>Alphaproteobacteria</taxon>
        <taxon>Hyphomicrobiales</taxon>
        <taxon>Methylopilaceae</taxon>
        <taxon>Hansschlegelia</taxon>
    </lineage>
</organism>
<dbReference type="AlphaFoldDB" id="A0A4Q9GKC8"/>
<name>A0A4Q9GKC8_9HYPH</name>
<dbReference type="OrthoDB" id="100177at2"/>
<proteinExistence type="predicted"/>
<dbReference type="Proteomes" id="UP000291613">
    <property type="component" value="Unassembled WGS sequence"/>
</dbReference>
<keyword evidence="2" id="KW-1185">Reference proteome</keyword>
<sequence>MSVQSFAMGDEAPSAQAIRQQLDKLCASGSLKLSERNRRFLAFVVNEALEGRGERIKAYTIGVDVFGRGSDFDPATDPIVRIEATRIRTALALYYDGPGASDPVHIMIPPGSYAPIFRISKAAPLPVAAPVPIASFASCTGPPHPSFFIAHRSDPADRCAASRGELLVCAVVRRLTASGCDVYMTSASSDGILKQLMDASRSAYAVEIAVHTLAGAKRYDWRLTDLWSRRVGWSEASDHADAGHPSAETIDGLACQIVDRVLCVAR</sequence>